<evidence type="ECO:0000256" key="1">
    <source>
        <dbReference type="ARBA" id="ARBA00022553"/>
    </source>
</evidence>
<dbReference type="EMBL" id="MCGT01000006">
    <property type="protein sequence ID" value="ORX58922.1"/>
    <property type="molecule type" value="Genomic_DNA"/>
</dbReference>
<evidence type="ECO:0000256" key="3">
    <source>
        <dbReference type="SAM" id="MobiDB-lite"/>
    </source>
</evidence>
<feature type="coiled-coil region" evidence="2">
    <location>
        <begin position="336"/>
        <end position="363"/>
    </location>
</feature>
<accession>A0A1X2GQA9</accession>
<feature type="region of interest" description="Disordered" evidence="3">
    <location>
        <begin position="576"/>
        <end position="605"/>
    </location>
</feature>
<protein>
    <recommendedName>
        <fullName evidence="8">PH domain-containing protein</fullName>
    </recommendedName>
</protein>
<sequence>MGSMASSLGNSTATTVIDTSVIMAERFPKIPAIKKEQDPPPFFFCEVTHSSGWDEYVDGTESYPPDGAQHGIQPVKVLVERLEAWQYLVTCIHENMCALVEAETSVAKALHKTNAKLDFPSSVRGHGQADSRNHYSMEIQQSQDDAALEQEKTTVSPELPPTLGCPPISTSASANITQTNNPVQSAGGRKSLITDASVQHQQRLNNKKQQQGAVLMQSHFAKHGNVRRWCDAWQLYHTKRAKDHDDLAHFLSCQALPTFANIKHQIKHMLRSLRDDDRLSLTMLGKLKSEASRRLERLDQQLWFFDQHPEHGQTKEDPWLINTRVSKQMIKLCRHENKMHEAVVRLQGEIKSLERQITDEIQQFCSRLRLVKEKSWLGADCGVEELAHAMSGLAQDRDWQWFQEQYKSDLISESASYRHPDKLLYPNHQHPLLQPLFASRMERKSSVLHQWHEHIYVLTRAGFLHEFQNAKSYPSRPTVSYFIPDFCVSTTVTNLHNDLVFQLQPYAAVPQMTRLESVSTMSNLPPSQSIRQTVKRRIITLRPKCASDMQVWLEQLTAVSHRYRPVVHYQPYAQVPEPDQESFEPPAPRQTHVGSQPTLTSGTLVGQEGVSTMASPKWWPSSSSSDLASPATVIPMEAGLNELPTTPATQPPHPWTDFLTFASKQLSQEDGEAVNGKLSGVRFGC</sequence>
<evidence type="ECO:0000259" key="4">
    <source>
        <dbReference type="Pfam" id="PF20399"/>
    </source>
</evidence>
<proteinExistence type="predicted"/>
<dbReference type="InterPro" id="IPR046869">
    <property type="entry name" value="SLM1/RGC1-like_PH"/>
</dbReference>
<evidence type="ECO:0000313" key="6">
    <source>
        <dbReference type="EMBL" id="ORX58922.1"/>
    </source>
</evidence>
<dbReference type="PANTHER" id="PTHR31941">
    <property type="entry name" value="CYTOSKELETAL SIGNALING PROTEIN SLM1"/>
    <property type="match status" value="1"/>
</dbReference>
<feature type="domain" description="SLM1/RGC1-like BAR-like" evidence="5">
    <location>
        <begin position="233"/>
        <end position="404"/>
    </location>
</feature>
<dbReference type="Proteomes" id="UP000242146">
    <property type="component" value="Unassembled WGS sequence"/>
</dbReference>
<evidence type="ECO:0000256" key="2">
    <source>
        <dbReference type="SAM" id="Coils"/>
    </source>
</evidence>
<feature type="domain" description="SLM1/RGC1-like PH" evidence="4">
    <location>
        <begin position="425"/>
        <end position="501"/>
    </location>
</feature>
<evidence type="ECO:0000259" key="5">
    <source>
        <dbReference type="Pfam" id="PF20400"/>
    </source>
</evidence>
<dbReference type="PANTHER" id="PTHR31941:SF1">
    <property type="entry name" value="CYTOSKELETAL SIGNALING PROTEIN SLM1"/>
    <property type="match status" value="1"/>
</dbReference>
<comment type="caution">
    <text evidence="6">The sequence shown here is derived from an EMBL/GenBank/DDBJ whole genome shotgun (WGS) entry which is preliminary data.</text>
</comment>
<gene>
    <name evidence="6" type="ORF">DM01DRAFT_1371935</name>
</gene>
<evidence type="ECO:0008006" key="8">
    <source>
        <dbReference type="Google" id="ProtNLM"/>
    </source>
</evidence>
<keyword evidence="7" id="KW-1185">Reference proteome</keyword>
<dbReference type="InterPro" id="IPR011993">
    <property type="entry name" value="PH-like_dom_sf"/>
</dbReference>
<dbReference type="Gene3D" id="2.30.29.30">
    <property type="entry name" value="Pleckstrin-homology domain (PH domain)/Phosphotyrosine-binding domain (PTB)"/>
    <property type="match status" value="1"/>
</dbReference>
<dbReference type="STRING" id="101127.A0A1X2GQA9"/>
<dbReference type="OrthoDB" id="5598057at2759"/>
<dbReference type="Pfam" id="PF20399">
    <property type="entry name" value="PH_20"/>
    <property type="match status" value="1"/>
</dbReference>
<feature type="compositionally biased region" description="Polar residues" evidence="3">
    <location>
        <begin position="592"/>
        <end position="605"/>
    </location>
</feature>
<dbReference type="SUPFAM" id="SSF50729">
    <property type="entry name" value="PH domain-like"/>
    <property type="match status" value="1"/>
</dbReference>
<keyword evidence="2" id="KW-0175">Coiled coil</keyword>
<dbReference type="AlphaFoldDB" id="A0A1X2GQA9"/>
<name>A0A1X2GQA9_9FUNG</name>
<dbReference type="Pfam" id="PF20400">
    <property type="entry name" value="BAR_4"/>
    <property type="match status" value="1"/>
</dbReference>
<reference evidence="6 7" key="1">
    <citation type="submission" date="2016-07" db="EMBL/GenBank/DDBJ databases">
        <title>Pervasive Adenine N6-methylation of Active Genes in Fungi.</title>
        <authorList>
            <consortium name="DOE Joint Genome Institute"/>
            <person name="Mondo S.J."/>
            <person name="Dannebaum R.O."/>
            <person name="Kuo R.C."/>
            <person name="Labutti K."/>
            <person name="Haridas S."/>
            <person name="Kuo A."/>
            <person name="Salamov A."/>
            <person name="Ahrendt S.R."/>
            <person name="Lipzen A."/>
            <person name="Sullivan W."/>
            <person name="Andreopoulos W.B."/>
            <person name="Clum A."/>
            <person name="Lindquist E."/>
            <person name="Daum C."/>
            <person name="Ramamoorthy G.K."/>
            <person name="Gryganskyi A."/>
            <person name="Culley D."/>
            <person name="Magnuson J.K."/>
            <person name="James T.Y."/>
            <person name="O'Malley M.A."/>
            <person name="Stajich J.E."/>
            <person name="Spatafora J.W."/>
            <person name="Visel A."/>
            <person name="Grigoriev I.V."/>
        </authorList>
    </citation>
    <scope>NUCLEOTIDE SEQUENCE [LARGE SCALE GENOMIC DNA]</scope>
    <source>
        <strain evidence="6 7">NRRL 3301</strain>
    </source>
</reference>
<keyword evidence="1" id="KW-0597">Phosphoprotein</keyword>
<dbReference type="InterPro" id="IPR046868">
    <property type="entry name" value="BAR_4"/>
</dbReference>
<organism evidence="6 7">
    <name type="scientific">Hesseltinella vesiculosa</name>
    <dbReference type="NCBI Taxonomy" id="101127"/>
    <lineage>
        <taxon>Eukaryota</taxon>
        <taxon>Fungi</taxon>
        <taxon>Fungi incertae sedis</taxon>
        <taxon>Mucoromycota</taxon>
        <taxon>Mucoromycotina</taxon>
        <taxon>Mucoromycetes</taxon>
        <taxon>Mucorales</taxon>
        <taxon>Cunninghamellaceae</taxon>
        <taxon>Hesseltinella</taxon>
    </lineage>
</organism>
<evidence type="ECO:0000313" key="7">
    <source>
        <dbReference type="Proteomes" id="UP000242146"/>
    </source>
</evidence>